<organism evidence="2 3">
    <name type="scientific">Fusarium albosuccineum</name>
    <dbReference type="NCBI Taxonomy" id="1237068"/>
    <lineage>
        <taxon>Eukaryota</taxon>
        <taxon>Fungi</taxon>
        <taxon>Dikarya</taxon>
        <taxon>Ascomycota</taxon>
        <taxon>Pezizomycotina</taxon>
        <taxon>Sordariomycetes</taxon>
        <taxon>Hypocreomycetidae</taxon>
        <taxon>Hypocreales</taxon>
        <taxon>Nectriaceae</taxon>
        <taxon>Fusarium</taxon>
        <taxon>Fusarium decemcellulare species complex</taxon>
    </lineage>
</organism>
<accession>A0A8H4L3E3</accession>
<comment type="caution">
    <text evidence="2">The sequence shown here is derived from an EMBL/GenBank/DDBJ whole genome shotgun (WGS) entry which is preliminary data.</text>
</comment>
<reference evidence="2 3" key="1">
    <citation type="submission" date="2020-01" db="EMBL/GenBank/DDBJ databases">
        <title>Identification and distribution of gene clusters putatively required for synthesis of sphingolipid metabolism inhibitors in phylogenetically diverse species of the filamentous fungus Fusarium.</title>
        <authorList>
            <person name="Kim H.-S."/>
            <person name="Busman M."/>
            <person name="Brown D.W."/>
            <person name="Divon H."/>
            <person name="Uhlig S."/>
            <person name="Proctor R.H."/>
        </authorList>
    </citation>
    <scope>NUCLEOTIDE SEQUENCE [LARGE SCALE GENOMIC DNA]</scope>
    <source>
        <strain evidence="2 3">NRRL 20459</strain>
    </source>
</reference>
<sequence length="325" mass="35410">MTTIVKTVPTSVPASDLRRRSSGHSILPPDYETTETFELSQISPASSSTTSLPRYTSLYEDAPSASSPSAAAHDSSGFNATKQLQIQSPGFALLTLPIPPRPDPIYVFNVAPTGELGHGDYVSIRPARNSGSCFLARGDDLAQTPICTTTYRFGPGRPPKIRLTGDGTDQDDSSTLEEEFELGCKGVLTRSVIMRTHLGTFEWRYSSRAERRAAQAWVGEEVGCLLILDQVTNVALAGGKQEERRRKVAQFVRSDSLRTEGSRRSSAGNGGRLMLDLREWADRKGEAEQMELLAVASCISMMKKEIDRRRMHQTVVIMGAASGGP</sequence>
<dbReference type="EMBL" id="JAADYS010001926">
    <property type="protein sequence ID" value="KAF4460504.1"/>
    <property type="molecule type" value="Genomic_DNA"/>
</dbReference>
<dbReference type="OrthoDB" id="5325862at2759"/>
<proteinExistence type="predicted"/>
<gene>
    <name evidence="2" type="ORF">FALBO_12711</name>
</gene>
<feature type="region of interest" description="Disordered" evidence="1">
    <location>
        <begin position="1"/>
        <end position="52"/>
    </location>
</feature>
<name>A0A8H4L3E3_9HYPO</name>
<feature type="compositionally biased region" description="Low complexity" evidence="1">
    <location>
        <begin position="39"/>
        <end position="52"/>
    </location>
</feature>
<protein>
    <submittedName>
        <fullName evidence="2">Uncharacterized protein</fullName>
    </submittedName>
</protein>
<evidence type="ECO:0000256" key="1">
    <source>
        <dbReference type="SAM" id="MobiDB-lite"/>
    </source>
</evidence>
<dbReference type="AlphaFoldDB" id="A0A8H4L3E3"/>
<keyword evidence="3" id="KW-1185">Reference proteome</keyword>
<feature type="compositionally biased region" description="Polar residues" evidence="1">
    <location>
        <begin position="1"/>
        <end position="13"/>
    </location>
</feature>
<evidence type="ECO:0000313" key="2">
    <source>
        <dbReference type="EMBL" id="KAF4460504.1"/>
    </source>
</evidence>
<dbReference type="Proteomes" id="UP000554235">
    <property type="component" value="Unassembled WGS sequence"/>
</dbReference>
<evidence type="ECO:0000313" key="3">
    <source>
        <dbReference type="Proteomes" id="UP000554235"/>
    </source>
</evidence>